<reference evidence="2" key="1">
    <citation type="submission" date="2017-02" db="EMBL/GenBank/DDBJ databases">
        <title>Pseudomonas floridae sp. nov., a novel pathogenic bacterial species isolated from tomato.</title>
        <authorList>
            <person name="Timilsina S."/>
            <person name="Vallad G.E."/>
            <person name="Jones J.B."/>
        </authorList>
    </citation>
    <scope>NUCLEOTIDE SEQUENCE [LARGE SCALE GENOMIC DNA]</scope>
    <source>
        <strain evidence="2">GEV388</strain>
    </source>
</reference>
<evidence type="ECO:0000313" key="2">
    <source>
        <dbReference type="Proteomes" id="UP000192815"/>
    </source>
</evidence>
<dbReference type="AlphaFoldDB" id="A0A1X0NAB5"/>
<dbReference type="Proteomes" id="UP000192815">
    <property type="component" value="Unassembled WGS sequence"/>
</dbReference>
<organism evidence="1 2">
    <name type="scientific">Pseudomonas floridensis</name>
    <dbReference type="NCBI Taxonomy" id="1958950"/>
    <lineage>
        <taxon>Bacteria</taxon>
        <taxon>Pseudomonadati</taxon>
        <taxon>Pseudomonadota</taxon>
        <taxon>Gammaproteobacteria</taxon>
        <taxon>Pseudomonadales</taxon>
        <taxon>Pseudomonadaceae</taxon>
        <taxon>Pseudomonas</taxon>
    </lineage>
</organism>
<name>A0A1X0NAB5_9PSED</name>
<evidence type="ECO:0000313" key="1">
    <source>
        <dbReference type="EMBL" id="ORC60731.1"/>
    </source>
</evidence>
<gene>
    <name evidence="1" type="ORF">BZK31_05525</name>
</gene>
<comment type="caution">
    <text evidence="1">The sequence shown here is derived from an EMBL/GenBank/DDBJ whole genome shotgun (WGS) entry which is preliminary data.</text>
</comment>
<proteinExistence type="predicted"/>
<dbReference type="EMBL" id="MUIO01000016">
    <property type="protein sequence ID" value="ORC60731.1"/>
    <property type="molecule type" value="Genomic_DNA"/>
</dbReference>
<dbReference type="RefSeq" id="WP_083181781.1">
    <property type="nucleotide sequence ID" value="NZ_CBCRZR010000020.1"/>
</dbReference>
<keyword evidence="2" id="KW-1185">Reference proteome</keyword>
<protein>
    <submittedName>
        <fullName evidence="1">Uncharacterized protein</fullName>
    </submittedName>
</protein>
<accession>A0A1X0NAB5</accession>
<sequence length="61" mass="6628">MKQRKAGYVAGVMQFDGEGLASGGANVGQRVLLDAKEMQEVAHRVFDDLQRLSTVTPSCFL</sequence>